<dbReference type="Pfam" id="PF08550">
    <property type="entry name" value="GATA_AreA"/>
    <property type="match status" value="1"/>
</dbReference>
<organism evidence="12 13">
    <name type="scientific">Ophiocordyceps unilateralis</name>
    <name type="common">Zombie-ant fungus</name>
    <name type="synonym">Torrubia unilateralis</name>
    <dbReference type="NCBI Taxonomy" id="268505"/>
    <lineage>
        <taxon>Eukaryota</taxon>
        <taxon>Fungi</taxon>
        <taxon>Dikarya</taxon>
        <taxon>Ascomycota</taxon>
        <taxon>Pezizomycotina</taxon>
        <taxon>Sordariomycetes</taxon>
        <taxon>Hypocreomycetidae</taxon>
        <taxon>Hypocreales</taxon>
        <taxon>Ophiocordycipitaceae</taxon>
        <taxon>Ophiocordyceps</taxon>
    </lineage>
</organism>
<dbReference type="GO" id="GO:0005634">
    <property type="term" value="C:nucleus"/>
    <property type="evidence" value="ECO:0007669"/>
    <property type="project" value="UniProtKB-SubCell"/>
</dbReference>
<reference evidence="12 13" key="1">
    <citation type="journal article" date="2015" name="BMC Genomics">
        <title>Gene expression during zombie ant biting behavior reflects the complexity underlying fungal parasitic behavioral manipulation.</title>
        <authorList>
            <person name="de Bekker C."/>
            <person name="Ohm R.A."/>
            <person name="Loreto R.G."/>
            <person name="Sebastian A."/>
            <person name="Albert I."/>
            <person name="Merrow M."/>
            <person name="Brachmann A."/>
            <person name="Hughes D.P."/>
        </authorList>
    </citation>
    <scope>NUCLEOTIDE SEQUENCE [LARGE SCALE GENOMIC DNA]</scope>
    <source>
        <strain evidence="12 13">SC16a</strain>
    </source>
</reference>
<dbReference type="Gene3D" id="3.30.50.10">
    <property type="entry name" value="Erythroid Transcription Factor GATA-1, subunit A"/>
    <property type="match status" value="1"/>
</dbReference>
<keyword evidence="2" id="KW-0479">Metal-binding</keyword>
<dbReference type="InterPro" id="IPR000679">
    <property type="entry name" value="Znf_GATA"/>
</dbReference>
<evidence type="ECO:0000256" key="1">
    <source>
        <dbReference type="ARBA" id="ARBA00004123"/>
    </source>
</evidence>
<feature type="compositionally biased region" description="Basic and acidic residues" evidence="10">
    <location>
        <begin position="22"/>
        <end position="35"/>
    </location>
</feature>
<dbReference type="STRING" id="268505.A0A2A9PB93"/>
<evidence type="ECO:0000256" key="7">
    <source>
        <dbReference type="ARBA" id="ARBA00023163"/>
    </source>
</evidence>
<dbReference type="FunFam" id="3.30.50.10:FF:000007">
    <property type="entry name" value="Nitrogen regulatory AreA, N-terminal"/>
    <property type="match status" value="1"/>
</dbReference>
<keyword evidence="3 9" id="KW-0863">Zinc-finger</keyword>
<dbReference type="PRINTS" id="PR00619">
    <property type="entry name" value="GATAZNFINGER"/>
</dbReference>
<dbReference type="SMART" id="SM00401">
    <property type="entry name" value="ZnF_GATA"/>
    <property type="match status" value="1"/>
</dbReference>
<protein>
    <recommendedName>
        <fullName evidence="11">GATA-type domain-containing protein</fullName>
    </recommendedName>
</protein>
<keyword evidence="8" id="KW-0539">Nucleus</keyword>
<evidence type="ECO:0000256" key="3">
    <source>
        <dbReference type="ARBA" id="ARBA00022771"/>
    </source>
</evidence>
<proteinExistence type="predicted"/>
<dbReference type="EMBL" id="LAZP02000268">
    <property type="protein sequence ID" value="PFH58679.1"/>
    <property type="molecule type" value="Genomic_DNA"/>
</dbReference>
<dbReference type="GO" id="GO:0008270">
    <property type="term" value="F:zinc ion binding"/>
    <property type="evidence" value="ECO:0007669"/>
    <property type="project" value="UniProtKB-KW"/>
</dbReference>
<feature type="region of interest" description="Disordered" evidence="10">
    <location>
        <begin position="706"/>
        <end position="797"/>
    </location>
</feature>
<evidence type="ECO:0000313" key="13">
    <source>
        <dbReference type="Proteomes" id="UP000037136"/>
    </source>
</evidence>
<gene>
    <name evidence="12" type="ORF">XA68_13352</name>
</gene>
<evidence type="ECO:0000256" key="10">
    <source>
        <dbReference type="SAM" id="MobiDB-lite"/>
    </source>
</evidence>
<reference evidence="12 13" key="2">
    <citation type="journal article" date="2017" name="Sci. Rep.">
        <title>Ant-infecting Ophiocordyceps genomes reveal a high diversity of potential behavioral manipulation genes and a possible major role for enterotoxins.</title>
        <authorList>
            <person name="de Bekker C."/>
            <person name="Ohm R.A."/>
            <person name="Evans H.C."/>
            <person name="Brachmann A."/>
            <person name="Hughes D.P."/>
        </authorList>
    </citation>
    <scope>NUCLEOTIDE SEQUENCE [LARGE SCALE GENOMIC DNA]</scope>
    <source>
        <strain evidence="12 13">SC16a</strain>
    </source>
</reference>
<evidence type="ECO:0000259" key="11">
    <source>
        <dbReference type="PROSITE" id="PS50114"/>
    </source>
</evidence>
<keyword evidence="6" id="KW-0534">Nitrate assimilation</keyword>
<feature type="compositionally biased region" description="Low complexity" evidence="10">
    <location>
        <begin position="819"/>
        <end position="846"/>
    </location>
</feature>
<keyword evidence="13" id="KW-1185">Reference proteome</keyword>
<keyword evidence="4" id="KW-0862">Zinc</keyword>
<feature type="domain" description="GATA-type" evidence="11">
    <location>
        <begin position="655"/>
        <end position="708"/>
    </location>
</feature>
<keyword evidence="5" id="KW-0805">Transcription regulation</keyword>
<evidence type="ECO:0000256" key="2">
    <source>
        <dbReference type="ARBA" id="ARBA00022723"/>
    </source>
</evidence>
<sequence length="938" mass="97022">MSASTASSMATSRPVVALHPTTTEHDFRFPRRPDPDPPNGGGLGADGDDLLATAIFPSLLTDSADSLDQLQRDDPLATRVWKFFKATKQQLPNQQRMENLTWRMMALSMRRQRHFDSSDLDHCRPAPNAPSGIAQLRKTSELAAATAAATDPMVLDDYVFSDRPVSSSPGLMSPPPKPVDAPSAAIDIKLRRDSTGQFVPQSVPHHQRPDNDEFDYVTRHHRKTSIDERRNRKRPANFSPHVSAVNSAAGGAHSLDPDVDLHGYSLDSTNPVAMHHHHHHHHHHQPQELPNGNSAIPFNLDTFMDSDPVANPGAPFPHSFSFSPSTSPMIPNGPFSAMYNYPSSLPSSSLNTTDIYSPPGSAYQSTVSTPIPIAEGDGFYLGSHRSQSFQQPASQGLAGAAMGPGQHLLYGGSHPGGGIHHAAAMFPPAAPGQEALAAFEASQGPFGHVDPIRVFQPDGQGTSPAMAMRQDTIFSFGGDSDDDDGSGLADRRMGVHGDVTSAVDESGSLGWDASLPGQFSTQAARFPGGPPRKQVVIGATTTTDYVESGGGGGDWDHASLARSQSQSFRHVNDAHPQRIPRNASTPSHLAAKVGGGFEQPNPSLPASPGGGDVKSVMSGFSSVAPSRPPSPGPKRESSSSNLQSVGGGGGSQNDGSQPTTCTNCFTQTTPLWRRNPEGQPLCNACGLFLKLHGVVRPLSLKTDVIKKRNRGAGGNGSGGSGGRARKSAAASGSGAASRKSSTLSMLTTATKSSAQQPATASPPAGRTSVGAKGSESPASGGPGSGPNTAGSTPTSHYANVGPTAAGVAVAGVKGAVPIAAAPPKATPGPGASSSSSSSSRPAAAPSKRQRRHSKSVGSDSSTGMDVDVLGESPDAAIGRSLGHASAMGSISGTMMANGFGATQRTPSAPCGMVPISPHPAPRGGPSGAQEWEWLTMSL</sequence>
<dbReference type="OrthoDB" id="515401at2759"/>
<dbReference type="GO" id="GO:0000978">
    <property type="term" value="F:RNA polymerase II cis-regulatory region sequence-specific DNA binding"/>
    <property type="evidence" value="ECO:0007669"/>
    <property type="project" value="TreeGrafter"/>
</dbReference>
<dbReference type="GO" id="GO:0042128">
    <property type="term" value="P:nitrate assimilation"/>
    <property type="evidence" value="ECO:0007669"/>
    <property type="project" value="UniProtKB-KW"/>
</dbReference>
<dbReference type="InterPro" id="IPR039355">
    <property type="entry name" value="Transcription_factor_GATA"/>
</dbReference>
<comment type="caution">
    <text evidence="12">The sequence shown here is derived from an EMBL/GenBank/DDBJ whole genome shotgun (WGS) entry which is preliminary data.</text>
</comment>
<dbReference type="Proteomes" id="UP000037136">
    <property type="component" value="Unassembled WGS sequence"/>
</dbReference>
<feature type="compositionally biased region" description="Basic residues" evidence="10">
    <location>
        <begin position="274"/>
        <end position="284"/>
    </location>
</feature>
<dbReference type="Pfam" id="PF00320">
    <property type="entry name" value="GATA"/>
    <property type="match status" value="1"/>
</dbReference>
<feature type="region of interest" description="Disordered" evidence="10">
    <location>
        <begin position="198"/>
        <end position="300"/>
    </location>
</feature>
<dbReference type="InterPro" id="IPR013860">
    <property type="entry name" value="AreA_GATA"/>
</dbReference>
<dbReference type="CDD" id="cd00202">
    <property type="entry name" value="ZnF_GATA"/>
    <property type="match status" value="1"/>
</dbReference>
<dbReference type="InterPro" id="IPR013088">
    <property type="entry name" value="Znf_NHR/GATA"/>
</dbReference>
<feature type="compositionally biased region" description="Gly residues" evidence="10">
    <location>
        <begin position="711"/>
        <end position="722"/>
    </location>
</feature>
<evidence type="ECO:0000256" key="9">
    <source>
        <dbReference type="PROSITE-ProRule" id="PRU00094"/>
    </source>
</evidence>
<dbReference type="GO" id="GO:0000981">
    <property type="term" value="F:DNA-binding transcription factor activity, RNA polymerase II-specific"/>
    <property type="evidence" value="ECO:0007669"/>
    <property type="project" value="TreeGrafter"/>
</dbReference>
<dbReference type="SUPFAM" id="SSF57716">
    <property type="entry name" value="Glucocorticoid receptor-like (DNA-binding domain)"/>
    <property type="match status" value="1"/>
</dbReference>
<feature type="compositionally biased region" description="Low complexity" evidence="10">
    <location>
        <begin position="1"/>
        <end position="12"/>
    </location>
</feature>
<comment type="subcellular location">
    <subcellularLocation>
        <location evidence="1">Nucleus</location>
    </subcellularLocation>
</comment>
<dbReference type="PROSITE" id="PS00344">
    <property type="entry name" value="GATA_ZN_FINGER_1"/>
    <property type="match status" value="1"/>
</dbReference>
<name>A0A2A9PB93_OPHUN</name>
<feature type="compositionally biased region" description="Polar residues" evidence="10">
    <location>
        <begin position="888"/>
        <end position="906"/>
    </location>
</feature>
<evidence type="ECO:0000256" key="5">
    <source>
        <dbReference type="ARBA" id="ARBA00023015"/>
    </source>
</evidence>
<feature type="compositionally biased region" description="Low complexity" evidence="10">
    <location>
        <begin position="727"/>
        <end position="797"/>
    </location>
</feature>
<dbReference type="PROSITE" id="PS50114">
    <property type="entry name" value="GATA_ZN_FINGER_2"/>
    <property type="match status" value="1"/>
</dbReference>
<evidence type="ECO:0000256" key="8">
    <source>
        <dbReference type="ARBA" id="ARBA00023242"/>
    </source>
</evidence>
<dbReference type="GO" id="GO:0045944">
    <property type="term" value="P:positive regulation of transcription by RNA polymerase II"/>
    <property type="evidence" value="ECO:0007669"/>
    <property type="project" value="TreeGrafter"/>
</dbReference>
<dbReference type="PANTHER" id="PTHR10071:SF281">
    <property type="entry name" value="BOX A-BINDING FACTOR-RELATED"/>
    <property type="match status" value="1"/>
</dbReference>
<dbReference type="GO" id="GO:0000122">
    <property type="term" value="P:negative regulation of transcription by RNA polymerase II"/>
    <property type="evidence" value="ECO:0007669"/>
    <property type="project" value="TreeGrafter"/>
</dbReference>
<keyword evidence="7" id="KW-0804">Transcription</keyword>
<accession>A0A2A9PB93</accession>
<dbReference type="PANTHER" id="PTHR10071">
    <property type="entry name" value="TRANSCRIPTION FACTOR GATA FAMILY MEMBER"/>
    <property type="match status" value="1"/>
</dbReference>
<feature type="region of interest" description="Disordered" evidence="10">
    <location>
        <begin position="819"/>
        <end position="929"/>
    </location>
</feature>
<evidence type="ECO:0000313" key="12">
    <source>
        <dbReference type="EMBL" id="PFH58679.1"/>
    </source>
</evidence>
<feature type="region of interest" description="Disordered" evidence="10">
    <location>
        <begin position="1"/>
        <end position="48"/>
    </location>
</feature>
<evidence type="ECO:0000256" key="6">
    <source>
        <dbReference type="ARBA" id="ARBA00023063"/>
    </source>
</evidence>
<evidence type="ECO:0000256" key="4">
    <source>
        <dbReference type="ARBA" id="ARBA00022833"/>
    </source>
</evidence>
<feature type="region of interest" description="Disordered" evidence="10">
    <location>
        <begin position="547"/>
        <end position="659"/>
    </location>
</feature>
<dbReference type="AlphaFoldDB" id="A0A2A9PB93"/>